<evidence type="ECO:0000313" key="2">
    <source>
        <dbReference type="EMBL" id="ATB50405.1"/>
    </source>
</evidence>
<organism evidence="2 3">
    <name type="scientific">Corallococcus macrosporus DSM 14697</name>
    <dbReference type="NCBI Taxonomy" id="1189310"/>
    <lineage>
        <taxon>Bacteria</taxon>
        <taxon>Pseudomonadati</taxon>
        <taxon>Myxococcota</taxon>
        <taxon>Myxococcia</taxon>
        <taxon>Myxococcales</taxon>
        <taxon>Cystobacterineae</taxon>
        <taxon>Myxococcaceae</taxon>
        <taxon>Corallococcus</taxon>
    </lineage>
</organism>
<reference evidence="2 3" key="1">
    <citation type="submission" date="2017-06" db="EMBL/GenBank/DDBJ databases">
        <title>Sequencing and comparative analysis of myxobacterial genomes.</title>
        <authorList>
            <person name="Rupp O."/>
            <person name="Goesmann A."/>
            <person name="Sogaard-Andersen L."/>
        </authorList>
    </citation>
    <scope>NUCLEOTIDE SEQUENCE [LARGE SCALE GENOMIC DNA]</scope>
    <source>
        <strain evidence="2 3">DSM 14697</strain>
    </source>
</reference>
<gene>
    <name evidence="2" type="ORF">MYMAC_006061</name>
</gene>
<evidence type="ECO:0008006" key="4">
    <source>
        <dbReference type="Google" id="ProtNLM"/>
    </source>
</evidence>
<sequence>MSTPEAPAGGGTLGAMAHLSRVLTVVLGAVLGALGAWVLLKPASPSLPDTPSVVQQMRDVARLETLEVALYKKVSFAPEPQATDALWKDVLNWARHALQNPHGRAIVFANAHLGFDFQRFDRSHLQVTGTRVYVVLPPMEVKVELRPGETEVIDSNLDSEQTAQLLEKARVAFEHEVRADGRLQRKARESAERSLRALLLTLGYREVLFVDRLPAGTAG</sequence>
<dbReference type="EMBL" id="CP022203">
    <property type="protein sequence ID" value="ATB50405.1"/>
    <property type="molecule type" value="Genomic_DNA"/>
</dbReference>
<evidence type="ECO:0000256" key="1">
    <source>
        <dbReference type="SAM" id="Phobius"/>
    </source>
</evidence>
<name>A0A250K2X1_9BACT</name>
<dbReference type="Proteomes" id="UP000217343">
    <property type="component" value="Chromosome"/>
</dbReference>
<dbReference type="OrthoDB" id="5503492at2"/>
<dbReference type="InterPro" id="IPR025324">
    <property type="entry name" value="DUF4230"/>
</dbReference>
<evidence type="ECO:0000313" key="3">
    <source>
        <dbReference type="Proteomes" id="UP000217343"/>
    </source>
</evidence>
<dbReference type="Pfam" id="PF14014">
    <property type="entry name" value="DUF4230"/>
    <property type="match status" value="1"/>
</dbReference>
<accession>A0A250K2X1</accession>
<keyword evidence="1" id="KW-0472">Membrane</keyword>
<protein>
    <recommendedName>
        <fullName evidence="4">DUF4230 domain-containing protein</fullName>
    </recommendedName>
</protein>
<keyword evidence="3" id="KW-1185">Reference proteome</keyword>
<feature type="transmembrane region" description="Helical" evidence="1">
    <location>
        <begin position="20"/>
        <end position="40"/>
    </location>
</feature>
<keyword evidence="1" id="KW-0812">Transmembrane</keyword>
<proteinExistence type="predicted"/>
<dbReference type="KEGG" id="mmas:MYMAC_006061"/>
<keyword evidence="1" id="KW-1133">Transmembrane helix</keyword>
<dbReference type="AlphaFoldDB" id="A0A250K2X1"/>